<dbReference type="EMBL" id="PDWW01000001">
    <property type="protein sequence ID" value="KAF1727291.1"/>
    <property type="molecule type" value="Genomic_DNA"/>
</dbReference>
<feature type="domain" description="Glyoxalase/fosfomycin resistance/dioxygenase" evidence="1">
    <location>
        <begin position="12"/>
        <end position="115"/>
    </location>
</feature>
<dbReference type="Gene3D" id="3.10.180.10">
    <property type="entry name" value="2,3-Dihydroxybiphenyl 1,2-Dioxygenase, domain 1"/>
    <property type="match status" value="1"/>
</dbReference>
<reference evidence="2 3" key="1">
    <citation type="submission" date="2017-10" db="EMBL/GenBank/DDBJ databases">
        <title>Whole genome sequencing of members of genus Pseudoxanthomonas.</title>
        <authorList>
            <person name="Kumar S."/>
            <person name="Bansal K."/>
            <person name="Kaur A."/>
            <person name="Patil P."/>
            <person name="Sharma S."/>
            <person name="Patil P.B."/>
        </authorList>
    </citation>
    <scope>NUCLEOTIDE SEQUENCE [LARGE SCALE GENOMIC DNA]</scope>
    <source>
        <strain evidence="2 3">DSM 17109</strain>
    </source>
</reference>
<dbReference type="RefSeq" id="WP_162335901.1">
    <property type="nucleotide sequence ID" value="NZ_JBHSRQ010000007.1"/>
</dbReference>
<evidence type="ECO:0000313" key="2">
    <source>
        <dbReference type="EMBL" id="KAF1727291.1"/>
    </source>
</evidence>
<dbReference type="Proteomes" id="UP000781710">
    <property type="component" value="Unassembled WGS sequence"/>
</dbReference>
<name>A0ABQ6ZLR8_9GAMM</name>
<dbReference type="SUPFAM" id="SSF54593">
    <property type="entry name" value="Glyoxalase/Bleomycin resistance protein/Dihydroxybiphenyl dioxygenase"/>
    <property type="match status" value="1"/>
</dbReference>
<keyword evidence="3" id="KW-1185">Reference proteome</keyword>
<organism evidence="2 3">
    <name type="scientific">Pseudoxanthomonas japonensis</name>
    <dbReference type="NCBI Taxonomy" id="69284"/>
    <lineage>
        <taxon>Bacteria</taxon>
        <taxon>Pseudomonadati</taxon>
        <taxon>Pseudomonadota</taxon>
        <taxon>Gammaproteobacteria</taxon>
        <taxon>Lysobacterales</taxon>
        <taxon>Lysobacteraceae</taxon>
        <taxon>Pseudoxanthomonas</taxon>
    </lineage>
</organism>
<evidence type="ECO:0000259" key="1">
    <source>
        <dbReference type="Pfam" id="PF00903"/>
    </source>
</evidence>
<dbReference type="Pfam" id="PF00903">
    <property type="entry name" value="Glyoxalase"/>
    <property type="match status" value="1"/>
</dbReference>
<proteinExistence type="predicted"/>
<comment type="caution">
    <text evidence="2">The sequence shown here is derived from an EMBL/GenBank/DDBJ whole genome shotgun (WGS) entry which is preliminary data.</text>
</comment>
<sequence>MNLETIEMKAFVPARDLAESIAFYEALGFAVTMESDDLAYVQHGKTAFLLSQFYLREHAENFVMHLLVENADDWHRNVEASGVVDRFSVRVSTADDRPWGLRDFTLIDPIGVLWRIGHVLPG</sequence>
<protein>
    <submittedName>
        <fullName evidence="2">Glyoxalase</fullName>
    </submittedName>
</protein>
<evidence type="ECO:0000313" key="3">
    <source>
        <dbReference type="Proteomes" id="UP000781710"/>
    </source>
</evidence>
<dbReference type="InterPro" id="IPR004360">
    <property type="entry name" value="Glyas_Fos-R_dOase_dom"/>
</dbReference>
<accession>A0ABQ6ZLR8</accession>
<gene>
    <name evidence="2" type="ORF">CSC78_00245</name>
</gene>
<dbReference type="InterPro" id="IPR029068">
    <property type="entry name" value="Glyas_Bleomycin-R_OHBP_Dase"/>
</dbReference>